<accession>A0A391NTY6</accession>
<gene>
    <name evidence="1" type="ORF">KIPB_005214</name>
</gene>
<sequence>DHTAPVIPMAELFGLLTLSDTAGVEELMFNGVILEGEDMHWLINQTVDREGPFALDTIILHLSYAAYDYHIVDDLRDFFDGSSVVRGYVGEDCDRFTPWAGENKNEDVHVQ</sequence>
<reference evidence="1 2" key="1">
    <citation type="journal article" date="2018" name="PLoS ONE">
        <title>The draft genome of Kipferlia bialata reveals reductive genome evolution in fornicate parasites.</title>
        <authorList>
            <person name="Tanifuji G."/>
            <person name="Takabayashi S."/>
            <person name="Kume K."/>
            <person name="Takagi M."/>
            <person name="Nakayama T."/>
            <person name="Kamikawa R."/>
            <person name="Inagaki Y."/>
            <person name="Hashimoto T."/>
        </authorList>
    </citation>
    <scope>NUCLEOTIDE SEQUENCE [LARGE SCALE GENOMIC DNA]</scope>
    <source>
        <strain evidence="1">NY0173</strain>
    </source>
</reference>
<dbReference type="AlphaFoldDB" id="A0A391NTY6"/>
<dbReference type="EMBL" id="BDIP01001197">
    <property type="protein sequence ID" value="GCA62698.1"/>
    <property type="molecule type" value="Genomic_DNA"/>
</dbReference>
<name>A0A391NTY6_9EUKA</name>
<protein>
    <submittedName>
        <fullName evidence="1">Uncharacterized protein</fullName>
    </submittedName>
</protein>
<proteinExistence type="predicted"/>
<organism evidence="1 2">
    <name type="scientific">Kipferlia bialata</name>
    <dbReference type="NCBI Taxonomy" id="797122"/>
    <lineage>
        <taxon>Eukaryota</taxon>
        <taxon>Metamonada</taxon>
        <taxon>Carpediemonas-like organisms</taxon>
        <taxon>Kipferlia</taxon>
    </lineage>
</organism>
<evidence type="ECO:0000313" key="1">
    <source>
        <dbReference type="EMBL" id="GCA62698.1"/>
    </source>
</evidence>
<keyword evidence="2" id="KW-1185">Reference proteome</keyword>
<feature type="non-terminal residue" evidence="1">
    <location>
        <position position="1"/>
    </location>
</feature>
<comment type="caution">
    <text evidence="1">The sequence shown here is derived from an EMBL/GenBank/DDBJ whole genome shotgun (WGS) entry which is preliminary data.</text>
</comment>
<evidence type="ECO:0000313" key="2">
    <source>
        <dbReference type="Proteomes" id="UP000265618"/>
    </source>
</evidence>
<dbReference type="Proteomes" id="UP000265618">
    <property type="component" value="Unassembled WGS sequence"/>
</dbReference>